<gene>
    <name evidence="2" type="ORF">K8U91_04925</name>
</gene>
<dbReference type="NCBIfam" id="TIGR04183">
    <property type="entry name" value="Por_Secre_tail"/>
    <property type="match status" value="1"/>
</dbReference>
<proteinExistence type="predicted"/>
<reference evidence="2" key="1">
    <citation type="journal article" date="2021" name="PeerJ">
        <title>Extensive microbial diversity within the chicken gut microbiome revealed by metagenomics and culture.</title>
        <authorList>
            <person name="Gilroy R."/>
            <person name="Ravi A."/>
            <person name="Getino M."/>
            <person name="Pursley I."/>
            <person name="Horton D.L."/>
            <person name="Alikhan N.F."/>
            <person name="Baker D."/>
            <person name="Gharbi K."/>
            <person name="Hall N."/>
            <person name="Watson M."/>
            <person name="Adriaenssens E.M."/>
            <person name="Foster-Nyarko E."/>
            <person name="Jarju S."/>
            <person name="Secka A."/>
            <person name="Antonio M."/>
            <person name="Oren A."/>
            <person name="Chaudhuri R.R."/>
            <person name="La Ragione R."/>
            <person name="Hildebrand F."/>
            <person name="Pallen M.J."/>
        </authorList>
    </citation>
    <scope>NUCLEOTIDE SEQUENCE</scope>
    <source>
        <strain evidence="2">CHK121-7720</strain>
    </source>
</reference>
<reference evidence="2" key="2">
    <citation type="submission" date="2021-09" db="EMBL/GenBank/DDBJ databases">
        <authorList>
            <person name="Gilroy R."/>
        </authorList>
    </citation>
    <scope>NUCLEOTIDE SEQUENCE</scope>
    <source>
        <strain evidence="2">CHK121-7720</strain>
    </source>
</reference>
<feature type="chain" id="PRO_5037042956" evidence="1">
    <location>
        <begin position="21"/>
        <end position="154"/>
    </location>
</feature>
<accession>A0A921SUB9</accession>
<protein>
    <submittedName>
        <fullName evidence="2">T9SS type A sorting domain-containing protein</fullName>
    </submittedName>
</protein>
<feature type="signal peptide" evidence="1">
    <location>
        <begin position="1"/>
        <end position="20"/>
    </location>
</feature>
<dbReference type="AlphaFoldDB" id="A0A921SUB9"/>
<evidence type="ECO:0000256" key="1">
    <source>
        <dbReference type="SAM" id="SignalP"/>
    </source>
</evidence>
<name>A0A921SUB9_9BACT</name>
<dbReference type="RefSeq" id="WP_273305840.1">
    <property type="nucleotide sequence ID" value="NZ_DYUD01000015.1"/>
</dbReference>
<dbReference type="EMBL" id="DYUD01000015">
    <property type="protein sequence ID" value="HJG88805.1"/>
    <property type="molecule type" value="Genomic_DNA"/>
</dbReference>
<dbReference type="InterPro" id="IPR026444">
    <property type="entry name" value="Secre_tail"/>
</dbReference>
<evidence type="ECO:0000313" key="3">
    <source>
        <dbReference type="Proteomes" id="UP000757103"/>
    </source>
</evidence>
<organism evidence="2 3">
    <name type="scientific">Barnesiella viscericola</name>
    <dbReference type="NCBI Taxonomy" id="397865"/>
    <lineage>
        <taxon>Bacteria</taxon>
        <taxon>Pseudomonadati</taxon>
        <taxon>Bacteroidota</taxon>
        <taxon>Bacteroidia</taxon>
        <taxon>Bacteroidales</taxon>
        <taxon>Barnesiellaceae</taxon>
        <taxon>Barnesiella</taxon>
    </lineage>
</organism>
<sequence>MRKTILLLIGIASVMGGRVAAQSVVATAGGGNETLVWTLGEVFTESVMRSNVVRFSQGFNQPFVAPTSGIFSVKNDNLDLKVGPNPVADELYLTLSEAEGSIWYLYDVQGRLLDSGRLPEAQQAVIAFSDREAGEYILKVENEKGARTVLILKK</sequence>
<dbReference type="Proteomes" id="UP000757103">
    <property type="component" value="Unassembled WGS sequence"/>
</dbReference>
<evidence type="ECO:0000313" key="2">
    <source>
        <dbReference type="EMBL" id="HJG88805.1"/>
    </source>
</evidence>
<keyword evidence="1" id="KW-0732">Signal</keyword>
<comment type="caution">
    <text evidence="2">The sequence shown here is derived from an EMBL/GenBank/DDBJ whole genome shotgun (WGS) entry which is preliminary data.</text>
</comment>